<dbReference type="AlphaFoldDB" id="A0A251QX70"/>
<protein>
    <submittedName>
        <fullName evidence="1">Uncharacterized protein</fullName>
    </submittedName>
</protein>
<dbReference type="Gramene" id="ONI28421">
    <property type="protein sequence ID" value="ONI28421"/>
    <property type="gene ID" value="PRUPE_1G141900"/>
</dbReference>
<dbReference type="EMBL" id="CM007651">
    <property type="protein sequence ID" value="ONI28421.1"/>
    <property type="molecule type" value="Genomic_DNA"/>
</dbReference>
<evidence type="ECO:0000313" key="2">
    <source>
        <dbReference type="Proteomes" id="UP000006882"/>
    </source>
</evidence>
<reference evidence="1 2" key="1">
    <citation type="journal article" date="2013" name="Nat. Genet.">
        <title>The high-quality draft genome of peach (Prunus persica) identifies unique patterns of genetic diversity, domestication and genome evolution.</title>
        <authorList>
            <consortium name="International Peach Genome Initiative"/>
            <person name="Verde I."/>
            <person name="Abbott A.G."/>
            <person name="Scalabrin S."/>
            <person name="Jung S."/>
            <person name="Shu S."/>
            <person name="Marroni F."/>
            <person name="Zhebentyayeva T."/>
            <person name="Dettori M.T."/>
            <person name="Grimwood J."/>
            <person name="Cattonaro F."/>
            <person name="Zuccolo A."/>
            <person name="Rossini L."/>
            <person name="Jenkins J."/>
            <person name="Vendramin E."/>
            <person name="Meisel L.A."/>
            <person name="Decroocq V."/>
            <person name="Sosinski B."/>
            <person name="Prochnik S."/>
            <person name="Mitros T."/>
            <person name="Policriti A."/>
            <person name="Cipriani G."/>
            <person name="Dondini L."/>
            <person name="Ficklin S."/>
            <person name="Goodstein D.M."/>
            <person name="Xuan P."/>
            <person name="Del Fabbro C."/>
            <person name="Aramini V."/>
            <person name="Copetti D."/>
            <person name="Gonzalez S."/>
            <person name="Horner D.S."/>
            <person name="Falchi R."/>
            <person name="Lucas S."/>
            <person name="Mica E."/>
            <person name="Maldonado J."/>
            <person name="Lazzari B."/>
            <person name="Bielenberg D."/>
            <person name="Pirona R."/>
            <person name="Miculan M."/>
            <person name="Barakat A."/>
            <person name="Testolin R."/>
            <person name="Stella A."/>
            <person name="Tartarini S."/>
            <person name="Tonutti P."/>
            <person name="Arus P."/>
            <person name="Orellana A."/>
            <person name="Wells C."/>
            <person name="Main D."/>
            <person name="Vizzotto G."/>
            <person name="Silva H."/>
            <person name="Salamini F."/>
            <person name="Schmutz J."/>
            <person name="Morgante M."/>
            <person name="Rokhsar D.S."/>
        </authorList>
    </citation>
    <scope>NUCLEOTIDE SEQUENCE [LARGE SCALE GENOMIC DNA]</scope>
    <source>
        <strain evidence="2">cv. Nemared</strain>
    </source>
</reference>
<accession>A0A251QX70</accession>
<evidence type="ECO:0000313" key="1">
    <source>
        <dbReference type="EMBL" id="ONI28421.1"/>
    </source>
</evidence>
<proteinExistence type="predicted"/>
<keyword evidence="2" id="KW-1185">Reference proteome</keyword>
<sequence length="88" mass="10233">MKPTMIISSTSMQEKGEKLLRGQDSTAAIHGNNPATPRWWRENCHNEKSYDNHHQNCCETKTTIIIFRAAILSHMQYIYICHLYKPQA</sequence>
<organism evidence="1 2">
    <name type="scientific">Prunus persica</name>
    <name type="common">Peach</name>
    <name type="synonym">Amygdalus persica</name>
    <dbReference type="NCBI Taxonomy" id="3760"/>
    <lineage>
        <taxon>Eukaryota</taxon>
        <taxon>Viridiplantae</taxon>
        <taxon>Streptophyta</taxon>
        <taxon>Embryophyta</taxon>
        <taxon>Tracheophyta</taxon>
        <taxon>Spermatophyta</taxon>
        <taxon>Magnoliopsida</taxon>
        <taxon>eudicotyledons</taxon>
        <taxon>Gunneridae</taxon>
        <taxon>Pentapetalae</taxon>
        <taxon>rosids</taxon>
        <taxon>fabids</taxon>
        <taxon>Rosales</taxon>
        <taxon>Rosaceae</taxon>
        <taxon>Amygdaloideae</taxon>
        <taxon>Amygdaleae</taxon>
        <taxon>Prunus</taxon>
    </lineage>
</organism>
<dbReference type="Proteomes" id="UP000006882">
    <property type="component" value="Chromosome G1"/>
</dbReference>
<gene>
    <name evidence="1" type="ORF">PRUPE_1G141900</name>
</gene>
<name>A0A251QX70_PRUPE</name>